<evidence type="ECO:0000313" key="2">
    <source>
        <dbReference type="Proteomes" id="UP000186364"/>
    </source>
</evidence>
<accession>A0A1Q9B149</accession>
<organism evidence="1 2">
    <name type="scientific">Xaviernesmea oryzae</name>
    <dbReference type="NCBI Taxonomy" id="464029"/>
    <lineage>
        <taxon>Bacteria</taxon>
        <taxon>Pseudomonadati</taxon>
        <taxon>Pseudomonadota</taxon>
        <taxon>Alphaproteobacteria</taxon>
        <taxon>Hyphomicrobiales</taxon>
        <taxon>Rhizobiaceae</taxon>
        <taxon>Rhizobium/Agrobacterium group</taxon>
        <taxon>Xaviernesmea</taxon>
    </lineage>
</organism>
<protein>
    <submittedName>
        <fullName evidence="1">Uncharacterized protein</fullName>
    </submittedName>
</protein>
<sequence length="487" mass="54652">MVARKPVVNSEALCKLGAEKLAALIVVQAESDQVFRRIVSAALAGAKGPEAVTKLIDQRLAALEKARSRVSWRRTKTFAQDLQSILRMIDGELAPLSAPLAVDRLLRFIATNGVVFERLEDGSGLIDDLYQNAVDALVPLTERLDEADRLLLPDRIMARLEDDEDNYLLLILTAIARHLPEAALLQWDRQLEGQTKEIRRRKGGRFEHEFFKSRLIDRLLTARQIIARARDDLDGLVALEAQKSPTLQDRLSVARMLYDAGRFQEALDWLRKPEDGRVRIMRREDLANGAGPIIAERLDRVALEANILTALGDKPAAQALRWTCFEETLEPEPLRGYIAALGDFEEFEALDKAFAFVSKVKSPYGALSFFLRWPRLDHAAALVLAHRGRWDGGFYELLASAAELLEESQPLASAVLYRALLDDILNKSRSAAYGHGARHLIALRHLDGVIPPEAYTQARMEPHAAYEAKLKQVHGRKYGFWPLLEGH</sequence>
<dbReference type="EMBL" id="MKIP01000031">
    <property type="protein sequence ID" value="OLP61697.1"/>
    <property type="molecule type" value="Genomic_DNA"/>
</dbReference>
<dbReference type="AlphaFoldDB" id="A0A1Q9B149"/>
<dbReference type="Proteomes" id="UP000186364">
    <property type="component" value="Unassembled WGS sequence"/>
</dbReference>
<reference evidence="1 2" key="1">
    <citation type="submission" date="2016-09" db="EMBL/GenBank/DDBJ databases">
        <title>Rhizobium sp. nov., a novel species isolated from the rice rhizosphere.</title>
        <authorList>
            <person name="Zhao J."/>
            <person name="Zhang X."/>
        </authorList>
    </citation>
    <scope>NUCLEOTIDE SEQUENCE [LARGE SCALE GENOMIC DNA]</scope>
    <source>
        <strain evidence="1 2">1.7048</strain>
    </source>
</reference>
<comment type="caution">
    <text evidence="1">The sequence shown here is derived from an EMBL/GenBank/DDBJ whole genome shotgun (WGS) entry which is preliminary data.</text>
</comment>
<gene>
    <name evidence="1" type="ORF">BJF93_08845</name>
</gene>
<dbReference type="InterPro" id="IPR049245">
    <property type="entry name" value="DUF6880"/>
</dbReference>
<name>A0A1Q9B149_9HYPH</name>
<keyword evidence="2" id="KW-1185">Reference proteome</keyword>
<proteinExistence type="predicted"/>
<dbReference type="Pfam" id="PF21810">
    <property type="entry name" value="DUF6880"/>
    <property type="match status" value="1"/>
</dbReference>
<evidence type="ECO:0000313" key="1">
    <source>
        <dbReference type="EMBL" id="OLP61697.1"/>
    </source>
</evidence>